<proteinExistence type="predicted"/>
<dbReference type="InterPro" id="IPR031552">
    <property type="entry name" value="ParE-like_toxin"/>
</dbReference>
<organism evidence="1 2">
    <name type="scientific">Marinomonas fungiae</name>
    <dbReference type="NCBI Taxonomy" id="1137284"/>
    <lineage>
        <taxon>Bacteria</taxon>
        <taxon>Pseudomonadati</taxon>
        <taxon>Pseudomonadota</taxon>
        <taxon>Gammaproteobacteria</taxon>
        <taxon>Oceanospirillales</taxon>
        <taxon>Oceanospirillaceae</taxon>
        <taxon>Marinomonas</taxon>
    </lineage>
</organism>
<evidence type="ECO:0008006" key="3">
    <source>
        <dbReference type="Google" id="ProtNLM"/>
    </source>
</evidence>
<keyword evidence="2" id="KW-1185">Reference proteome</keyword>
<dbReference type="Gene3D" id="3.30.2310.20">
    <property type="entry name" value="RelE-like"/>
    <property type="match status" value="1"/>
</dbReference>
<evidence type="ECO:0000313" key="1">
    <source>
        <dbReference type="EMBL" id="CUB04234.1"/>
    </source>
</evidence>
<dbReference type="STRING" id="1137284.GCA_001418205_02098"/>
<reference evidence="2" key="1">
    <citation type="submission" date="2015-08" db="EMBL/GenBank/DDBJ databases">
        <authorList>
            <person name="Varghese N."/>
        </authorList>
    </citation>
    <scope>NUCLEOTIDE SEQUENCE [LARGE SCALE GENOMIC DNA]</scope>
    <source>
        <strain evidence="2">JCM 18476</strain>
    </source>
</reference>
<gene>
    <name evidence="1" type="ORF">Ga0061065_10653</name>
</gene>
<dbReference type="SUPFAM" id="SSF143011">
    <property type="entry name" value="RelE-like"/>
    <property type="match status" value="1"/>
</dbReference>
<sequence length="96" mass="11028">MAKITQVFQTPTFKKAVKKLHQNQKADLDKAIKELVEDPLLGQQKKGDLSFLRVYKFNMVKQLTLLGYSYEDGTVTLEQMALGAHENVYRDLKNIL</sequence>
<protein>
    <recommendedName>
        <fullName evidence="3">ParE-like toxin of type II toxin-antitoxin system</fullName>
    </recommendedName>
</protein>
<dbReference type="InterPro" id="IPR035093">
    <property type="entry name" value="RelE/ParE_toxin_dom_sf"/>
</dbReference>
<dbReference type="AlphaFoldDB" id="A0A0K6IMB5"/>
<evidence type="ECO:0000313" key="2">
    <source>
        <dbReference type="Proteomes" id="UP000182769"/>
    </source>
</evidence>
<dbReference type="OrthoDB" id="5296677at2"/>
<dbReference type="Pfam" id="PF15781">
    <property type="entry name" value="ParE-like_toxin"/>
    <property type="match status" value="1"/>
</dbReference>
<name>A0A0K6IMB5_9GAMM</name>
<dbReference type="RefSeq" id="WP_055463186.1">
    <property type="nucleotide sequence ID" value="NZ_CYHG01000006.1"/>
</dbReference>
<dbReference type="EMBL" id="CYHG01000006">
    <property type="protein sequence ID" value="CUB04234.1"/>
    <property type="molecule type" value="Genomic_DNA"/>
</dbReference>
<accession>A0A0K6IMB5</accession>
<dbReference type="Proteomes" id="UP000182769">
    <property type="component" value="Unassembled WGS sequence"/>
</dbReference>